<protein>
    <submittedName>
        <fullName evidence="2">Uncharacterized protein</fullName>
    </submittedName>
</protein>
<sequence>MSSSGERLNDMFASESNNGPLYSNDINDGVKVSCDRLDGSKACALRVRDRCGVSHQRAAAHYVMIFREVSEVIAVE</sequence>
<name>A0A085NSS9_9BILA</name>
<accession>A0A085NSS9</accession>
<gene>
    <name evidence="1" type="ORF">M513_04041</name>
    <name evidence="2" type="ORF">M514_04041</name>
</gene>
<keyword evidence="3" id="KW-1185">Reference proteome</keyword>
<dbReference type="EMBL" id="KL367477">
    <property type="protein sequence ID" value="KFD72525.1"/>
    <property type="molecule type" value="Genomic_DNA"/>
</dbReference>
<reference evidence="2 3" key="1">
    <citation type="journal article" date="2014" name="Nat. Genet.">
        <title>Genome and transcriptome of the porcine whipworm Trichuris suis.</title>
        <authorList>
            <person name="Jex A.R."/>
            <person name="Nejsum P."/>
            <person name="Schwarz E.M."/>
            <person name="Hu L."/>
            <person name="Young N.D."/>
            <person name="Hall R.S."/>
            <person name="Korhonen P.K."/>
            <person name="Liao S."/>
            <person name="Thamsborg S."/>
            <person name="Xia J."/>
            <person name="Xu P."/>
            <person name="Wang S."/>
            <person name="Scheerlinck J.P."/>
            <person name="Hofmann A."/>
            <person name="Sternberg P.W."/>
            <person name="Wang J."/>
            <person name="Gasser R.B."/>
        </authorList>
    </citation>
    <scope>NUCLEOTIDE SEQUENCE [LARGE SCALE GENOMIC DNA]</scope>
    <source>
        <strain evidence="2">DCEP-RM93F</strain>
        <strain evidence="1">DCEP-RM93M</strain>
    </source>
</reference>
<dbReference type="AlphaFoldDB" id="A0A085NSS9"/>
<dbReference type="EMBL" id="KL363202">
    <property type="protein sequence ID" value="KFD55123.1"/>
    <property type="molecule type" value="Genomic_DNA"/>
</dbReference>
<dbReference type="Proteomes" id="UP000030764">
    <property type="component" value="Unassembled WGS sequence"/>
</dbReference>
<evidence type="ECO:0000313" key="2">
    <source>
        <dbReference type="EMBL" id="KFD72525.1"/>
    </source>
</evidence>
<dbReference type="Proteomes" id="UP000030758">
    <property type="component" value="Unassembled WGS sequence"/>
</dbReference>
<organism evidence="2">
    <name type="scientific">Trichuris suis</name>
    <name type="common">pig whipworm</name>
    <dbReference type="NCBI Taxonomy" id="68888"/>
    <lineage>
        <taxon>Eukaryota</taxon>
        <taxon>Metazoa</taxon>
        <taxon>Ecdysozoa</taxon>
        <taxon>Nematoda</taxon>
        <taxon>Enoplea</taxon>
        <taxon>Dorylaimia</taxon>
        <taxon>Trichinellida</taxon>
        <taxon>Trichuridae</taxon>
        <taxon>Trichuris</taxon>
    </lineage>
</organism>
<evidence type="ECO:0000313" key="1">
    <source>
        <dbReference type="EMBL" id="KFD55123.1"/>
    </source>
</evidence>
<evidence type="ECO:0000313" key="3">
    <source>
        <dbReference type="Proteomes" id="UP000030764"/>
    </source>
</evidence>
<proteinExistence type="predicted"/>